<comment type="similarity">
    <text evidence="3 12">Belongs to the NadC/ModD family.</text>
</comment>
<dbReference type="InterPro" id="IPR037128">
    <property type="entry name" value="Quinolinate_PRibosylTase_N_sf"/>
</dbReference>
<evidence type="ECO:0000256" key="9">
    <source>
        <dbReference type="ARBA" id="ARBA00033102"/>
    </source>
</evidence>
<dbReference type="GO" id="GO:0034213">
    <property type="term" value="P:quinolinate catabolic process"/>
    <property type="evidence" value="ECO:0007669"/>
    <property type="project" value="TreeGrafter"/>
</dbReference>
<dbReference type="Gene3D" id="3.20.20.70">
    <property type="entry name" value="Aldolase class I"/>
    <property type="match status" value="1"/>
</dbReference>
<dbReference type="PANTHER" id="PTHR32179">
    <property type="entry name" value="NICOTINATE-NUCLEOTIDE PYROPHOSPHORYLASE [CARBOXYLATING]"/>
    <property type="match status" value="1"/>
</dbReference>
<keyword evidence="8 12" id="KW-0808">Transferase</keyword>
<comment type="pathway">
    <text evidence="2">Cofactor biosynthesis; NAD(+) biosynthesis; nicotinate D-ribonucleotide from quinolinate: step 1/1.</text>
</comment>
<keyword evidence="7 12" id="KW-0328">Glycosyltransferase</keyword>
<reference evidence="16" key="1">
    <citation type="submission" date="2016-10" db="EMBL/GenBank/DDBJ databases">
        <authorList>
            <person name="Varghese N."/>
            <person name="Submissions S."/>
        </authorList>
    </citation>
    <scope>NUCLEOTIDE SEQUENCE [LARGE SCALE GENOMIC DNA]</scope>
    <source>
        <strain evidence="16">DSM 3384</strain>
    </source>
</reference>
<accession>A0A1H2GPP2</accession>
<dbReference type="GO" id="GO:0005737">
    <property type="term" value="C:cytoplasm"/>
    <property type="evidence" value="ECO:0007669"/>
    <property type="project" value="TreeGrafter"/>
</dbReference>
<evidence type="ECO:0000259" key="14">
    <source>
        <dbReference type="Pfam" id="PF02749"/>
    </source>
</evidence>
<evidence type="ECO:0000256" key="4">
    <source>
        <dbReference type="ARBA" id="ARBA00011218"/>
    </source>
</evidence>
<dbReference type="PIRSF" id="PIRSF006250">
    <property type="entry name" value="NadC_ModD"/>
    <property type="match status" value="1"/>
</dbReference>
<comment type="catalytic activity">
    <reaction evidence="10">
        <text>nicotinate beta-D-ribonucleotide + CO2 + diphosphate = quinolinate + 5-phospho-alpha-D-ribose 1-diphosphate + 2 H(+)</text>
        <dbReference type="Rhea" id="RHEA:12733"/>
        <dbReference type="ChEBI" id="CHEBI:15378"/>
        <dbReference type="ChEBI" id="CHEBI:16526"/>
        <dbReference type="ChEBI" id="CHEBI:29959"/>
        <dbReference type="ChEBI" id="CHEBI:33019"/>
        <dbReference type="ChEBI" id="CHEBI:57502"/>
        <dbReference type="ChEBI" id="CHEBI:58017"/>
        <dbReference type="EC" id="2.4.2.19"/>
    </reaction>
</comment>
<dbReference type="AlphaFoldDB" id="A0A1H2GPP2"/>
<dbReference type="FunFam" id="3.90.1170.20:FF:000001">
    <property type="entry name" value="Nicotinate-nucleotide diphosphorylase (Carboxylating)"/>
    <property type="match status" value="1"/>
</dbReference>
<evidence type="ECO:0000256" key="10">
    <source>
        <dbReference type="ARBA" id="ARBA00047445"/>
    </source>
</evidence>
<organism evidence="15 16">
    <name type="scientific">Desulfobacula phenolica</name>
    <dbReference type="NCBI Taxonomy" id="90732"/>
    <lineage>
        <taxon>Bacteria</taxon>
        <taxon>Pseudomonadati</taxon>
        <taxon>Thermodesulfobacteriota</taxon>
        <taxon>Desulfobacteria</taxon>
        <taxon>Desulfobacterales</taxon>
        <taxon>Desulfobacteraceae</taxon>
        <taxon>Desulfobacula</taxon>
    </lineage>
</organism>
<evidence type="ECO:0000256" key="8">
    <source>
        <dbReference type="ARBA" id="ARBA00022679"/>
    </source>
</evidence>
<sequence length="276" mass="29815">MNTTENIIKLALFEDSGLGDITTESILSESFLGKGVIVAKESFVLAGIEVAKKTFKLLDSDCEVFSSFSDGSHIKEGDIIFKAQGDLVALLKGERVALNFLQRLSGIATLTRVYVDELKFPNVRLTDTRKTTPGLRGLEKEAVRAGGAYNHRMSLYDGVLIKDNHIAVAGSIKSAVYAVRNRISHLMKIEVEVTSLDEVKEAVDEGVDVIMLDNMDYDQMSAAVNYINGRAVVEASGNVSLGTLNKIAATGVDVISCGALTHQARSVDLSMRINTA</sequence>
<dbReference type="PANTHER" id="PTHR32179:SF3">
    <property type="entry name" value="NICOTINATE-NUCLEOTIDE PYROPHOSPHORYLASE [CARBOXYLATING]"/>
    <property type="match status" value="1"/>
</dbReference>
<evidence type="ECO:0000256" key="12">
    <source>
        <dbReference type="PIRNR" id="PIRNR006250"/>
    </source>
</evidence>
<gene>
    <name evidence="15" type="ORF">SAMN04487931_105319</name>
</gene>
<evidence type="ECO:0000256" key="1">
    <source>
        <dbReference type="ARBA" id="ARBA00003237"/>
    </source>
</evidence>
<evidence type="ECO:0000313" key="15">
    <source>
        <dbReference type="EMBL" id="SDU21554.1"/>
    </source>
</evidence>
<keyword evidence="16" id="KW-1185">Reference proteome</keyword>
<evidence type="ECO:0000256" key="3">
    <source>
        <dbReference type="ARBA" id="ARBA00009400"/>
    </source>
</evidence>
<dbReference type="UniPathway" id="UPA00253">
    <property type="reaction ID" value="UER00331"/>
</dbReference>
<dbReference type="Pfam" id="PF02749">
    <property type="entry name" value="QRPTase_N"/>
    <property type="match status" value="1"/>
</dbReference>
<keyword evidence="6" id="KW-0662">Pyridine nucleotide biosynthesis</keyword>
<dbReference type="EC" id="2.4.2.19" evidence="5"/>
<dbReference type="CDD" id="cd01572">
    <property type="entry name" value="QPRTase"/>
    <property type="match status" value="1"/>
</dbReference>
<evidence type="ECO:0000256" key="7">
    <source>
        <dbReference type="ARBA" id="ARBA00022676"/>
    </source>
</evidence>
<evidence type="ECO:0000256" key="6">
    <source>
        <dbReference type="ARBA" id="ARBA00022642"/>
    </source>
</evidence>
<evidence type="ECO:0000256" key="2">
    <source>
        <dbReference type="ARBA" id="ARBA00004893"/>
    </source>
</evidence>
<dbReference type="InterPro" id="IPR004393">
    <property type="entry name" value="NadC"/>
</dbReference>
<evidence type="ECO:0000313" key="16">
    <source>
        <dbReference type="Proteomes" id="UP000199608"/>
    </source>
</evidence>
<dbReference type="InterPro" id="IPR022412">
    <property type="entry name" value="Quinolinate_PRibosylTrfase_N"/>
</dbReference>
<dbReference type="Pfam" id="PF01729">
    <property type="entry name" value="QRPTase_C"/>
    <property type="match status" value="1"/>
</dbReference>
<dbReference type="InterPro" id="IPR027277">
    <property type="entry name" value="NadC/ModD"/>
</dbReference>
<dbReference type="InterPro" id="IPR036068">
    <property type="entry name" value="Nicotinate_pribotase-like_C"/>
</dbReference>
<name>A0A1H2GPP2_9BACT</name>
<dbReference type="NCBIfam" id="TIGR00078">
    <property type="entry name" value="nadC"/>
    <property type="match status" value="1"/>
</dbReference>
<protein>
    <recommendedName>
        <fullName evidence="11">Probable nicotinate-nucleotide pyrophosphorylase [carboxylating]</fullName>
        <ecNumber evidence="5">2.4.2.19</ecNumber>
    </recommendedName>
    <alternativeName>
        <fullName evidence="9">Quinolinate phosphoribosyltransferase [decarboxylating]</fullName>
    </alternativeName>
</protein>
<evidence type="ECO:0000256" key="11">
    <source>
        <dbReference type="ARBA" id="ARBA00069173"/>
    </source>
</evidence>
<dbReference type="SUPFAM" id="SSF54675">
    <property type="entry name" value="Nicotinate/Quinolinate PRTase N-terminal domain-like"/>
    <property type="match status" value="1"/>
</dbReference>
<feature type="domain" description="Quinolinate phosphoribosyl transferase N-terminal" evidence="14">
    <location>
        <begin position="20"/>
        <end position="105"/>
    </location>
</feature>
<dbReference type="EMBL" id="FNLL01000005">
    <property type="protein sequence ID" value="SDU21554.1"/>
    <property type="molecule type" value="Genomic_DNA"/>
</dbReference>
<dbReference type="Gene3D" id="3.90.1170.20">
    <property type="entry name" value="Quinolinate phosphoribosyl transferase, N-terminal domain"/>
    <property type="match status" value="1"/>
</dbReference>
<dbReference type="SUPFAM" id="SSF51690">
    <property type="entry name" value="Nicotinate/Quinolinate PRTase C-terminal domain-like"/>
    <property type="match status" value="1"/>
</dbReference>
<proteinExistence type="inferred from homology"/>
<feature type="domain" description="Quinolinate phosphoribosyl transferase C-terminal" evidence="13">
    <location>
        <begin position="107"/>
        <end position="272"/>
    </location>
</feature>
<evidence type="ECO:0000256" key="5">
    <source>
        <dbReference type="ARBA" id="ARBA00011944"/>
    </source>
</evidence>
<dbReference type="FunFam" id="3.20.20.70:FF:000030">
    <property type="entry name" value="Nicotinate-nucleotide pyrophosphorylase, carboxylating"/>
    <property type="match status" value="1"/>
</dbReference>
<comment type="function">
    <text evidence="1">Involved in the catabolism of quinolinic acid (QA).</text>
</comment>
<evidence type="ECO:0000259" key="13">
    <source>
        <dbReference type="Pfam" id="PF01729"/>
    </source>
</evidence>
<dbReference type="RefSeq" id="WP_092233744.1">
    <property type="nucleotide sequence ID" value="NZ_FNLL01000005.1"/>
</dbReference>
<dbReference type="GO" id="GO:0009435">
    <property type="term" value="P:NAD+ biosynthetic process"/>
    <property type="evidence" value="ECO:0007669"/>
    <property type="project" value="UniProtKB-UniPathway"/>
</dbReference>
<dbReference type="InterPro" id="IPR013785">
    <property type="entry name" value="Aldolase_TIM"/>
</dbReference>
<dbReference type="Proteomes" id="UP000199608">
    <property type="component" value="Unassembled WGS sequence"/>
</dbReference>
<comment type="subunit">
    <text evidence="4">Hexamer formed by 3 homodimers.</text>
</comment>
<dbReference type="InterPro" id="IPR002638">
    <property type="entry name" value="Quinolinate_PRibosylTrfase_C"/>
</dbReference>
<dbReference type="GO" id="GO:0004514">
    <property type="term" value="F:nicotinate-nucleotide diphosphorylase (carboxylating) activity"/>
    <property type="evidence" value="ECO:0007669"/>
    <property type="project" value="UniProtKB-EC"/>
</dbReference>